<gene>
    <name evidence="2" type="ORF">I4J89_04835</name>
</gene>
<evidence type="ECO:0000313" key="3">
    <source>
        <dbReference type="Proteomes" id="UP000598146"/>
    </source>
</evidence>
<keyword evidence="3" id="KW-1185">Reference proteome</keyword>
<feature type="compositionally biased region" description="Basic and acidic residues" evidence="1">
    <location>
        <begin position="13"/>
        <end position="25"/>
    </location>
</feature>
<accession>A0A931FV01</accession>
<feature type="region of interest" description="Disordered" evidence="1">
    <location>
        <begin position="1"/>
        <end position="25"/>
    </location>
</feature>
<comment type="caution">
    <text evidence="2">The sequence shown here is derived from an EMBL/GenBank/DDBJ whole genome shotgun (WGS) entry which is preliminary data.</text>
</comment>
<evidence type="ECO:0000256" key="1">
    <source>
        <dbReference type="SAM" id="MobiDB-lite"/>
    </source>
</evidence>
<proteinExistence type="predicted"/>
<dbReference type="Proteomes" id="UP000598146">
    <property type="component" value="Unassembled WGS sequence"/>
</dbReference>
<reference evidence="2" key="1">
    <citation type="submission" date="2020-11" db="EMBL/GenBank/DDBJ databases">
        <title>Isolation and identification of active actinomycetes.</title>
        <authorList>
            <person name="Sun X."/>
        </authorList>
    </citation>
    <scope>NUCLEOTIDE SEQUENCE</scope>
    <source>
        <strain evidence="2">NEAU-A11</strain>
    </source>
</reference>
<dbReference type="EMBL" id="JADQTO010000002">
    <property type="protein sequence ID" value="MBG0560788.1"/>
    <property type="molecule type" value="Genomic_DNA"/>
</dbReference>
<protein>
    <submittedName>
        <fullName evidence="2">Uncharacterized protein</fullName>
    </submittedName>
</protein>
<name>A0A931FV01_9ACTN</name>
<sequence>MIADNMPTSPAHRPREAVKDALESPDRQWRVEVVRRGRSDFYRLVNGNNVIDGLAITTLQRLLAEAGVDMADLVPADDTDTNPHAGAA</sequence>
<evidence type="ECO:0000313" key="2">
    <source>
        <dbReference type="EMBL" id="MBG0560788.1"/>
    </source>
</evidence>
<dbReference type="RefSeq" id="WP_196412582.1">
    <property type="nucleotide sequence ID" value="NZ_JADQTO010000002.1"/>
</dbReference>
<organism evidence="2 3">
    <name type="scientific">Actinoplanes aureus</name>
    <dbReference type="NCBI Taxonomy" id="2792083"/>
    <lineage>
        <taxon>Bacteria</taxon>
        <taxon>Bacillati</taxon>
        <taxon>Actinomycetota</taxon>
        <taxon>Actinomycetes</taxon>
        <taxon>Micromonosporales</taxon>
        <taxon>Micromonosporaceae</taxon>
        <taxon>Actinoplanes</taxon>
    </lineage>
</organism>
<dbReference type="AlphaFoldDB" id="A0A931FV01"/>